<organism evidence="1 2">
    <name type="scientific">Adonisia turfae CCMR0082</name>
    <dbReference type="NCBI Taxonomy" id="2304604"/>
    <lineage>
        <taxon>Bacteria</taxon>
        <taxon>Bacillati</taxon>
        <taxon>Cyanobacteriota</taxon>
        <taxon>Adonisia</taxon>
        <taxon>Adonisia turfae</taxon>
    </lineage>
</organism>
<sequence>MLITIADQYCWLGKSAVCDIEELDILLRELETKWMVNGFNTGAMLEKPYVQLVSRVLQVLPQRPQLEIQISKLAEDLISFEHLFFRTESGQSLIAQHHQFEPKLKRLTVKKGEAITPQHLPFPTSGNAADDQLASILTSFHHPALATWVWQSLSPDQIDRVLYCLKELNIPEEDRLAAYIAELALERQPDLMNINEAEKAFDDIEHFINTGELKNGWQSSRVN</sequence>
<gene>
    <name evidence="1" type="ORF">D0962_04330</name>
</gene>
<proteinExistence type="predicted"/>
<dbReference type="RefSeq" id="WP_163660120.1">
    <property type="nucleotide sequence ID" value="NZ_QZCE01000001.1"/>
</dbReference>
<dbReference type="EMBL" id="QZCE01000001">
    <property type="protein sequence ID" value="NEZ62008.1"/>
    <property type="molecule type" value="Genomic_DNA"/>
</dbReference>
<evidence type="ECO:0000313" key="2">
    <source>
        <dbReference type="Proteomes" id="UP000473574"/>
    </source>
</evidence>
<reference evidence="1 2" key="1">
    <citation type="journal article" date="2020" name="Microb. Ecol.">
        <title>Ecogenomics of the Marine Benthic Filamentous Cyanobacterium Adonisia.</title>
        <authorList>
            <person name="Walter J.M."/>
            <person name="Coutinho F.H."/>
            <person name="Leomil L."/>
            <person name="Hargreaves P.I."/>
            <person name="Campeao M.E."/>
            <person name="Vieira V.V."/>
            <person name="Silva B.S."/>
            <person name="Fistarol G.O."/>
            <person name="Salomon P.S."/>
            <person name="Sawabe T."/>
            <person name="Mino S."/>
            <person name="Hosokawa M."/>
            <person name="Miyashita H."/>
            <person name="Maruyama F."/>
            <person name="van Verk M.C."/>
            <person name="Dutilh B.E."/>
            <person name="Thompson C.C."/>
            <person name="Thompson F.L."/>
        </authorList>
    </citation>
    <scope>NUCLEOTIDE SEQUENCE [LARGE SCALE GENOMIC DNA]</scope>
    <source>
        <strain evidence="1 2">CCMR0082</strain>
    </source>
</reference>
<protein>
    <submittedName>
        <fullName evidence="1">Uncharacterized protein</fullName>
    </submittedName>
</protein>
<evidence type="ECO:0000313" key="1">
    <source>
        <dbReference type="EMBL" id="NEZ62008.1"/>
    </source>
</evidence>
<dbReference type="AlphaFoldDB" id="A0A6M0S0M5"/>
<name>A0A6M0S0M5_9CYAN</name>
<dbReference type="Proteomes" id="UP000473574">
    <property type="component" value="Unassembled WGS sequence"/>
</dbReference>
<comment type="caution">
    <text evidence="1">The sequence shown here is derived from an EMBL/GenBank/DDBJ whole genome shotgun (WGS) entry which is preliminary data.</text>
</comment>
<accession>A0A6M0S0M5</accession>